<dbReference type="InterPro" id="IPR036388">
    <property type="entry name" value="WH-like_DNA-bd_sf"/>
</dbReference>
<dbReference type="GO" id="GO:0003677">
    <property type="term" value="F:DNA binding"/>
    <property type="evidence" value="ECO:0007669"/>
    <property type="project" value="UniProtKB-KW"/>
</dbReference>
<dbReference type="InterPro" id="IPR000524">
    <property type="entry name" value="Tscrpt_reg_HTH_GntR"/>
</dbReference>
<evidence type="ECO:0000313" key="6">
    <source>
        <dbReference type="EMBL" id="GII36753.1"/>
    </source>
</evidence>
<keyword evidence="1" id="KW-0805">Transcription regulation</keyword>
<comment type="caution">
    <text evidence="6">The sequence shown here is derived from an EMBL/GenBank/DDBJ whole genome shotgun (WGS) entry which is preliminary data.</text>
</comment>
<evidence type="ECO:0000313" key="7">
    <source>
        <dbReference type="Proteomes" id="UP000622547"/>
    </source>
</evidence>
<dbReference type="PROSITE" id="PS50949">
    <property type="entry name" value="HTH_GNTR"/>
    <property type="match status" value="1"/>
</dbReference>
<organism evidence="6 7">
    <name type="scientific">Planotetraspora phitsanulokensis</name>
    <dbReference type="NCBI Taxonomy" id="575192"/>
    <lineage>
        <taxon>Bacteria</taxon>
        <taxon>Bacillati</taxon>
        <taxon>Actinomycetota</taxon>
        <taxon>Actinomycetes</taxon>
        <taxon>Streptosporangiales</taxon>
        <taxon>Streptosporangiaceae</taxon>
        <taxon>Planotetraspora</taxon>
    </lineage>
</organism>
<proteinExistence type="predicted"/>
<keyword evidence="2" id="KW-0238">DNA-binding</keyword>
<dbReference type="InterPro" id="IPR036390">
    <property type="entry name" value="WH_DNA-bd_sf"/>
</dbReference>
<dbReference type="SMART" id="SM00345">
    <property type="entry name" value="HTH_GNTR"/>
    <property type="match status" value="1"/>
</dbReference>
<dbReference type="AlphaFoldDB" id="A0A8J3XHN4"/>
<dbReference type="PANTHER" id="PTHR43537:SF45">
    <property type="entry name" value="GNTR FAMILY REGULATORY PROTEIN"/>
    <property type="match status" value="1"/>
</dbReference>
<evidence type="ECO:0000256" key="4">
    <source>
        <dbReference type="SAM" id="MobiDB-lite"/>
    </source>
</evidence>
<gene>
    <name evidence="6" type="ORF">Pph01_17560</name>
</gene>
<accession>A0A8J3XHN4</accession>
<dbReference type="EMBL" id="BOOP01000006">
    <property type="protein sequence ID" value="GII36753.1"/>
    <property type="molecule type" value="Genomic_DNA"/>
</dbReference>
<dbReference type="Pfam" id="PF07729">
    <property type="entry name" value="FCD"/>
    <property type="match status" value="1"/>
</dbReference>
<evidence type="ECO:0000259" key="5">
    <source>
        <dbReference type="PROSITE" id="PS50949"/>
    </source>
</evidence>
<dbReference type="SMART" id="SM00895">
    <property type="entry name" value="FCD"/>
    <property type="match status" value="1"/>
</dbReference>
<reference evidence="6 7" key="1">
    <citation type="submission" date="2021-01" db="EMBL/GenBank/DDBJ databases">
        <title>Whole genome shotgun sequence of Planotetraspora phitsanulokensis NBRC 104273.</title>
        <authorList>
            <person name="Komaki H."/>
            <person name="Tamura T."/>
        </authorList>
    </citation>
    <scope>NUCLEOTIDE SEQUENCE [LARGE SCALE GENOMIC DNA]</scope>
    <source>
        <strain evidence="6 7">NBRC 104273</strain>
    </source>
</reference>
<sequence length="247" mass="27274">MDMLRTELASQGAAPKIARPVPLRESVFEALLELILTGHLKPGQHLAESELAALLGVSRQPIREALQLLSGEGWVDLHPGHGAFVHAPTVEEADQLLAVRTLLETESAKLAARHSTPDGVQHLRALCARGLAAVEADDVDTSVALNSELHAAITEMSGNKVLAELASQVSRRVRWYHTPVARKRGRDSWREHTELVDAIAAADEDRAAEIMRKHTEHTRKSYLEQREAEPIEAAPEPTRRRRPRSPK</sequence>
<dbReference type="Proteomes" id="UP000622547">
    <property type="component" value="Unassembled WGS sequence"/>
</dbReference>
<dbReference type="PRINTS" id="PR00035">
    <property type="entry name" value="HTHGNTR"/>
</dbReference>
<dbReference type="Gene3D" id="1.10.10.10">
    <property type="entry name" value="Winged helix-like DNA-binding domain superfamily/Winged helix DNA-binding domain"/>
    <property type="match status" value="1"/>
</dbReference>
<feature type="region of interest" description="Disordered" evidence="4">
    <location>
        <begin position="213"/>
        <end position="247"/>
    </location>
</feature>
<keyword evidence="3" id="KW-0804">Transcription</keyword>
<feature type="compositionally biased region" description="Basic and acidic residues" evidence="4">
    <location>
        <begin position="213"/>
        <end position="229"/>
    </location>
</feature>
<dbReference type="InterPro" id="IPR011711">
    <property type="entry name" value="GntR_C"/>
</dbReference>
<evidence type="ECO:0000256" key="2">
    <source>
        <dbReference type="ARBA" id="ARBA00023125"/>
    </source>
</evidence>
<evidence type="ECO:0000256" key="1">
    <source>
        <dbReference type="ARBA" id="ARBA00023015"/>
    </source>
</evidence>
<evidence type="ECO:0000256" key="3">
    <source>
        <dbReference type="ARBA" id="ARBA00023163"/>
    </source>
</evidence>
<name>A0A8J3XHN4_9ACTN</name>
<dbReference type="Gene3D" id="1.20.120.530">
    <property type="entry name" value="GntR ligand-binding domain-like"/>
    <property type="match status" value="1"/>
</dbReference>
<protein>
    <submittedName>
        <fullName evidence="6">Transcriptional regulator</fullName>
    </submittedName>
</protein>
<dbReference type="CDD" id="cd07377">
    <property type="entry name" value="WHTH_GntR"/>
    <property type="match status" value="1"/>
</dbReference>
<dbReference type="SUPFAM" id="SSF46785">
    <property type="entry name" value="Winged helix' DNA-binding domain"/>
    <property type="match status" value="1"/>
</dbReference>
<dbReference type="PANTHER" id="PTHR43537">
    <property type="entry name" value="TRANSCRIPTIONAL REGULATOR, GNTR FAMILY"/>
    <property type="match status" value="1"/>
</dbReference>
<dbReference type="InterPro" id="IPR008920">
    <property type="entry name" value="TF_FadR/GntR_C"/>
</dbReference>
<dbReference type="SUPFAM" id="SSF48008">
    <property type="entry name" value="GntR ligand-binding domain-like"/>
    <property type="match status" value="1"/>
</dbReference>
<dbReference type="GO" id="GO:0003700">
    <property type="term" value="F:DNA-binding transcription factor activity"/>
    <property type="evidence" value="ECO:0007669"/>
    <property type="project" value="InterPro"/>
</dbReference>
<dbReference type="Pfam" id="PF00392">
    <property type="entry name" value="GntR"/>
    <property type="match status" value="1"/>
</dbReference>
<keyword evidence="7" id="KW-1185">Reference proteome</keyword>
<feature type="domain" description="HTH gntR-type" evidence="5">
    <location>
        <begin position="21"/>
        <end position="88"/>
    </location>
</feature>